<name>A0A4R1YTH8_9RHOB</name>
<accession>A0A4R1YTH8</accession>
<dbReference type="Gene3D" id="3.10.450.710">
    <property type="entry name" value="Tgt2/MlaC"/>
    <property type="match status" value="1"/>
</dbReference>
<dbReference type="PANTHER" id="PTHR36573">
    <property type="entry name" value="INTERMEMBRANE PHOSPHOLIPID TRANSPORT SYSTEM BINDING PROTEIN MLAC"/>
    <property type="match status" value="1"/>
</dbReference>
<feature type="chain" id="PRO_5020628103" evidence="1">
    <location>
        <begin position="34"/>
        <end position="205"/>
    </location>
</feature>
<dbReference type="InterPro" id="IPR008869">
    <property type="entry name" value="MlaC/ttg2D"/>
</dbReference>
<dbReference type="PANTHER" id="PTHR36573:SF1">
    <property type="entry name" value="INTERMEMBRANE PHOSPHOLIPID TRANSPORT SYSTEM BINDING PROTEIN MLAC"/>
    <property type="match status" value="1"/>
</dbReference>
<proteinExistence type="predicted"/>
<dbReference type="InterPro" id="IPR042245">
    <property type="entry name" value="Tgt2/MlaC_sf"/>
</dbReference>
<keyword evidence="3" id="KW-1185">Reference proteome</keyword>
<keyword evidence="1" id="KW-0732">Signal</keyword>
<comment type="caution">
    <text evidence="2">The sequence shown here is derived from an EMBL/GenBank/DDBJ whole genome shotgun (WGS) entry which is preliminary data.</text>
</comment>
<gene>
    <name evidence="2" type="ORF">EV216_113113</name>
</gene>
<feature type="signal peptide" evidence="1">
    <location>
        <begin position="1"/>
        <end position="33"/>
    </location>
</feature>
<dbReference type="PROSITE" id="PS51318">
    <property type="entry name" value="TAT"/>
    <property type="match status" value="1"/>
</dbReference>
<dbReference type="AlphaFoldDB" id="A0A4R1YTH8"/>
<evidence type="ECO:0000313" key="3">
    <source>
        <dbReference type="Proteomes" id="UP000295277"/>
    </source>
</evidence>
<evidence type="ECO:0000313" key="2">
    <source>
        <dbReference type="EMBL" id="TCM83568.1"/>
    </source>
</evidence>
<organism evidence="2 3">
    <name type="scientific">Rhodovulum steppense</name>
    <dbReference type="NCBI Taxonomy" id="540251"/>
    <lineage>
        <taxon>Bacteria</taxon>
        <taxon>Pseudomonadati</taxon>
        <taxon>Pseudomonadota</taxon>
        <taxon>Alphaproteobacteria</taxon>
        <taxon>Rhodobacterales</taxon>
        <taxon>Paracoccaceae</taxon>
        <taxon>Rhodovulum</taxon>
    </lineage>
</organism>
<protein>
    <submittedName>
        <fullName evidence="2">Phospholipid transport system substrate-binding protein</fullName>
    </submittedName>
</protein>
<dbReference type="EMBL" id="SLVM01000013">
    <property type="protein sequence ID" value="TCM83568.1"/>
    <property type="molecule type" value="Genomic_DNA"/>
</dbReference>
<dbReference type="RefSeq" id="WP_132695284.1">
    <property type="nucleotide sequence ID" value="NZ_SLVM01000013.1"/>
</dbReference>
<dbReference type="Pfam" id="PF05494">
    <property type="entry name" value="MlaC"/>
    <property type="match status" value="1"/>
</dbReference>
<dbReference type="OrthoDB" id="7839352at2"/>
<evidence type="ECO:0000256" key="1">
    <source>
        <dbReference type="SAM" id="SignalP"/>
    </source>
</evidence>
<sequence>MTTPLPSDLARRALLTGCLAAAAALTLPGRAQALTQAEAARLIDQVVGDINRVINSGRSEAQMLPEFERIFARYADVPIIARSALGVAARSASAAQMRAFTEAFQGYMSRKYGRRFREFIGGELIVREARPFRDFYEVRTTAALRGQAPFEVVFLVSGRSGRDLFFNIFIEGVNMLATERTEIGALLDQRRGNLDALIADLRRMG</sequence>
<dbReference type="InterPro" id="IPR006311">
    <property type="entry name" value="TAT_signal"/>
</dbReference>
<reference evidence="2 3" key="1">
    <citation type="submission" date="2019-03" db="EMBL/GenBank/DDBJ databases">
        <title>Genomic Encyclopedia of Type Strains, Phase IV (KMG-IV): sequencing the most valuable type-strain genomes for metagenomic binning, comparative biology and taxonomic classification.</title>
        <authorList>
            <person name="Goeker M."/>
        </authorList>
    </citation>
    <scope>NUCLEOTIDE SEQUENCE [LARGE SCALE GENOMIC DNA]</scope>
    <source>
        <strain evidence="2 3">DSM 21153</strain>
    </source>
</reference>
<dbReference type="Proteomes" id="UP000295277">
    <property type="component" value="Unassembled WGS sequence"/>
</dbReference>